<evidence type="ECO:0000313" key="9">
    <source>
        <dbReference type="Proteomes" id="UP000254545"/>
    </source>
</evidence>
<dbReference type="EMBL" id="UGKR01000003">
    <property type="protein sequence ID" value="STS92802.1"/>
    <property type="molecule type" value="Genomic_DNA"/>
</dbReference>
<evidence type="ECO:0000313" key="8">
    <source>
        <dbReference type="EMBL" id="STS92802.1"/>
    </source>
</evidence>
<evidence type="ECO:0000256" key="6">
    <source>
        <dbReference type="ARBA" id="ARBA00023237"/>
    </source>
</evidence>
<dbReference type="InterPro" id="IPR039426">
    <property type="entry name" value="TonB-dep_rcpt-like"/>
</dbReference>
<keyword evidence="3 7" id="KW-1134">Transmembrane beta strand</keyword>
<evidence type="ECO:0000256" key="1">
    <source>
        <dbReference type="ARBA" id="ARBA00004571"/>
    </source>
</evidence>
<evidence type="ECO:0000256" key="4">
    <source>
        <dbReference type="ARBA" id="ARBA00022692"/>
    </source>
</evidence>
<dbReference type="InterPro" id="IPR036942">
    <property type="entry name" value="Beta-barrel_TonB_sf"/>
</dbReference>
<comment type="similarity">
    <text evidence="7">Belongs to the TonB-dependent receptor family.</text>
</comment>
<keyword evidence="4 7" id="KW-0812">Transmembrane</keyword>
<organism evidence="8 9">
    <name type="scientific">Klebsiella variicola</name>
    <dbReference type="NCBI Taxonomy" id="244366"/>
    <lineage>
        <taxon>Bacteria</taxon>
        <taxon>Pseudomonadati</taxon>
        <taxon>Pseudomonadota</taxon>
        <taxon>Gammaproteobacteria</taxon>
        <taxon>Enterobacterales</taxon>
        <taxon>Enterobacteriaceae</taxon>
        <taxon>Klebsiella/Raoultella group</taxon>
        <taxon>Klebsiella</taxon>
        <taxon>Klebsiella pneumoniae complex</taxon>
    </lineage>
</organism>
<evidence type="ECO:0000256" key="2">
    <source>
        <dbReference type="ARBA" id="ARBA00022448"/>
    </source>
</evidence>
<evidence type="ECO:0000256" key="3">
    <source>
        <dbReference type="ARBA" id="ARBA00022452"/>
    </source>
</evidence>
<dbReference type="SUPFAM" id="SSF56935">
    <property type="entry name" value="Porins"/>
    <property type="match status" value="1"/>
</dbReference>
<evidence type="ECO:0000256" key="5">
    <source>
        <dbReference type="ARBA" id="ARBA00023136"/>
    </source>
</evidence>
<reference evidence="8 9" key="1">
    <citation type="submission" date="2018-06" db="EMBL/GenBank/DDBJ databases">
        <authorList>
            <consortium name="Pathogen Informatics"/>
            <person name="Doyle S."/>
        </authorList>
    </citation>
    <scope>NUCLEOTIDE SEQUENCE [LARGE SCALE GENOMIC DNA]</scope>
    <source>
        <strain evidence="8 9">NCTC9177</strain>
    </source>
</reference>
<evidence type="ECO:0000256" key="7">
    <source>
        <dbReference type="PROSITE-ProRule" id="PRU01360"/>
    </source>
</evidence>
<accession>A0A7H4MR52</accession>
<name>A0A7H4MR52_KLEVA</name>
<comment type="subcellular location">
    <subcellularLocation>
        <location evidence="1 7">Cell outer membrane</location>
        <topology evidence="1 7">Multi-pass membrane protein</topology>
    </subcellularLocation>
</comment>
<dbReference type="PROSITE" id="PS52016">
    <property type="entry name" value="TONB_DEPENDENT_REC_3"/>
    <property type="match status" value="1"/>
</dbReference>
<dbReference type="GO" id="GO:0009279">
    <property type="term" value="C:cell outer membrane"/>
    <property type="evidence" value="ECO:0007669"/>
    <property type="project" value="UniProtKB-SubCell"/>
</dbReference>
<gene>
    <name evidence="8" type="ORF">NCTC9177_06760</name>
</gene>
<dbReference type="Proteomes" id="UP000254545">
    <property type="component" value="Unassembled WGS sequence"/>
</dbReference>
<keyword evidence="2 7" id="KW-0813">Transport</keyword>
<protein>
    <submittedName>
        <fullName evidence="8">TonB-dependent hemin, ferrichrome receptor</fullName>
    </submittedName>
</protein>
<comment type="caution">
    <text evidence="8">The sequence shown here is derived from an EMBL/GenBank/DDBJ whole genome shotgun (WGS) entry which is preliminary data.</text>
</comment>
<proteinExistence type="inferred from homology"/>
<keyword evidence="5 7" id="KW-0472">Membrane</keyword>
<dbReference type="Gene3D" id="2.40.170.20">
    <property type="entry name" value="TonB-dependent receptor, beta-barrel domain"/>
    <property type="match status" value="1"/>
</dbReference>
<keyword evidence="8" id="KW-0675">Receptor</keyword>
<keyword evidence="6 7" id="KW-0998">Cell outer membrane</keyword>
<sequence>MRLNGGVYNLTDRKYWDYLSSRNIETGTNQDANDKALAVMPGRTWQLGVNVDF</sequence>
<dbReference type="AlphaFoldDB" id="A0A7H4MR52"/>